<dbReference type="InterPro" id="IPR020558">
    <property type="entry name" value="DiOHA_6PGluconate_deHydtase_CS"/>
</dbReference>
<dbReference type="PANTHER" id="PTHR43661">
    <property type="entry name" value="D-XYLONATE DEHYDRATASE"/>
    <property type="match status" value="1"/>
</dbReference>
<dbReference type="InterPro" id="IPR037237">
    <property type="entry name" value="IlvD/EDD_N"/>
</dbReference>
<feature type="domain" description="Dihydroxy-acid/6-phosphogluconate dehydratase C-terminal" evidence="4">
    <location>
        <begin position="367"/>
        <end position="568"/>
    </location>
</feature>
<sequence length="573" mass="62752">MPSQKVRELSPEIDPLKIGMGWTVQDLDKIHVFIETTYGHSHPGSAHLLPIAQEAYKEIENNNAKGNLFFTTDICDGQAQGHDGMNYSLPSREFICNMIECQFNATAFDSAIFICSCDKGVPAHLKAIARLNAPSIVITGGVMQAGPNLLTLEQVGTYSAKYQRNEITKEEFLKAKYNACPSCGACSFMGTAGTMQVMVEALGLSLPGSAMMAVEMEDLKNVARIVAKESIRLAYDNIKPSDILTHKAFENAIMIHSAIGGSTNALLHIPAIANELDLNIDIDLFSKIHKEINFITNIRPSGFYPGSYFHKAGGVPAVMRELKKFLHLDVMTVTGKTLGENLEDLEKSDYFKKSDEELRKINIKREDIIKPYKNPIKQGGAIAILKGNIAPEGAVIKHSALPKEMRNVVLKAVTFDREEDAMKAVISKVIKPGDAVIIRYEGPKGSCMPEMFYTMEAISSDESLSSTVALITDGRFSGANRGPAIGHVSPEAAAGGPIALIENEDLIHINVDEYSINIIGVKNERKSKEEIDSILNERRNKLKPFIPKFKKGALAVYSSLANGAMKGAYMEIR</sequence>
<dbReference type="SUPFAM" id="SSF143975">
    <property type="entry name" value="IlvD/EDD N-terminal domain-like"/>
    <property type="match status" value="1"/>
</dbReference>
<proteinExistence type="inferred from homology"/>
<dbReference type="InterPro" id="IPR056740">
    <property type="entry name" value="ILV_EDD_C"/>
</dbReference>
<keyword evidence="6" id="KW-1185">Reference proteome</keyword>
<organism evidence="5 6">
    <name type="scientific">Brachyspira catarrhinii</name>
    <dbReference type="NCBI Taxonomy" id="2528966"/>
    <lineage>
        <taxon>Bacteria</taxon>
        <taxon>Pseudomonadati</taxon>
        <taxon>Spirochaetota</taxon>
        <taxon>Spirochaetia</taxon>
        <taxon>Brachyspirales</taxon>
        <taxon>Brachyspiraceae</taxon>
        <taxon>Brachyspira</taxon>
    </lineage>
</organism>
<dbReference type="SUPFAM" id="SSF52016">
    <property type="entry name" value="LeuD/IlvD-like"/>
    <property type="match status" value="1"/>
</dbReference>
<evidence type="ECO:0000259" key="4">
    <source>
        <dbReference type="Pfam" id="PF24877"/>
    </source>
</evidence>
<dbReference type="Pfam" id="PF24877">
    <property type="entry name" value="ILV_EDD_C"/>
    <property type="match status" value="1"/>
</dbReference>
<dbReference type="InterPro" id="IPR000581">
    <property type="entry name" value="ILV_EDD_N"/>
</dbReference>
<keyword evidence="2" id="KW-0456">Lyase</keyword>
<dbReference type="InterPro" id="IPR042096">
    <property type="entry name" value="Dihydro-acid_dehy_C"/>
</dbReference>
<reference evidence="5 6" key="1">
    <citation type="journal article" date="2019" name="Anaerobe">
        <title>Brachyspira catarrhinii sp. nov., an anaerobic intestinal spirochaete isolated from vervet monkeys may have been misidentified as Brachyspira aalborgi in previous studies.</title>
        <authorList>
            <person name="Phillips N.D."/>
            <person name="La T."/>
            <person name="Hampson D.J."/>
        </authorList>
    </citation>
    <scope>NUCLEOTIDE SEQUENCE [LARGE SCALE GENOMIC DNA]</scope>
    <source>
        <strain evidence="5 6">Z12</strain>
    </source>
</reference>
<accession>A0ABY2TUP4</accession>
<comment type="caution">
    <text evidence="5">The sequence shown here is derived from an EMBL/GenBank/DDBJ whole genome shotgun (WGS) entry which is preliminary data.</text>
</comment>
<protein>
    <submittedName>
        <fullName evidence="5">Dihydroxy-acid dehydratase</fullName>
    </submittedName>
</protein>
<dbReference type="Proteomes" id="UP000310168">
    <property type="component" value="Unassembled WGS sequence"/>
</dbReference>
<dbReference type="PANTHER" id="PTHR43661:SF3">
    <property type="entry name" value="D-XYLONATE DEHYDRATASE YAGF-RELATED"/>
    <property type="match status" value="1"/>
</dbReference>
<feature type="domain" description="Dihydroxy-acid/6-phosphogluconate dehydratase N-terminal" evidence="3">
    <location>
        <begin position="31"/>
        <end position="341"/>
    </location>
</feature>
<dbReference type="EMBL" id="SJDU01000001">
    <property type="protein sequence ID" value="TKZ36459.1"/>
    <property type="molecule type" value="Genomic_DNA"/>
</dbReference>
<dbReference type="Pfam" id="PF00920">
    <property type="entry name" value="ILVD_EDD_N"/>
    <property type="match status" value="1"/>
</dbReference>
<dbReference type="Gene3D" id="3.50.30.80">
    <property type="entry name" value="IlvD/EDD C-terminal domain-like"/>
    <property type="match status" value="1"/>
</dbReference>
<evidence type="ECO:0000256" key="1">
    <source>
        <dbReference type="ARBA" id="ARBA00006486"/>
    </source>
</evidence>
<evidence type="ECO:0000256" key="2">
    <source>
        <dbReference type="ARBA" id="ARBA00023239"/>
    </source>
</evidence>
<evidence type="ECO:0000313" key="6">
    <source>
        <dbReference type="Proteomes" id="UP000310168"/>
    </source>
</evidence>
<evidence type="ECO:0000313" key="5">
    <source>
        <dbReference type="EMBL" id="TKZ36459.1"/>
    </source>
</evidence>
<evidence type="ECO:0000259" key="3">
    <source>
        <dbReference type="Pfam" id="PF00920"/>
    </source>
</evidence>
<comment type="similarity">
    <text evidence="1">Belongs to the IlvD/Edd family.</text>
</comment>
<dbReference type="PROSITE" id="PS00886">
    <property type="entry name" value="ILVD_EDD_1"/>
    <property type="match status" value="1"/>
</dbReference>
<gene>
    <name evidence="5" type="ORF">EZH24_00120</name>
</gene>
<name>A0ABY2TUP4_9SPIR</name>